<keyword evidence="12" id="KW-0143">Chaperone</keyword>
<dbReference type="FunFam" id="3.40.1080.10:FF:000003">
    <property type="entry name" value="Acetyl-coA hydrolase Ach1"/>
    <property type="match status" value="1"/>
</dbReference>
<dbReference type="PRINTS" id="PR00625">
    <property type="entry name" value="JDOMAIN"/>
</dbReference>
<dbReference type="InterPro" id="IPR046433">
    <property type="entry name" value="ActCoA_hydro"/>
</dbReference>
<dbReference type="EMBL" id="PYFQ01000009">
    <property type="protein sequence ID" value="PSK37031.1"/>
    <property type="molecule type" value="Genomic_DNA"/>
</dbReference>
<dbReference type="Gene3D" id="3.40.1080.10">
    <property type="entry name" value="Glutaconate Coenzyme A-transferase"/>
    <property type="match status" value="1"/>
</dbReference>
<dbReference type="RefSeq" id="XP_024712882.1">
    <property type="nucleotide sequence ID" value="XM_024858795.1"/>
</dbReference>
<evidence type="ECO:0000256" key="10">
    <source>
        <dbReference type="ARBA" id="ARBA00022801"/>
    </source>
</evidence>
<dbReference type="Proteomes" id="UP000241107">
    <property type="component" value="Unassembled WGS sequence"/>
</dbReference>
<evidence type="ECO:0000256" key="6">
    <source>
        <dbReference type="ARBA" id="ARBA00022490"/>
    </source>
</evidence>
<dbReference type="GO" id="GO:0006083">
    <property type="term" value="P:acetate metabolic process"/>
    <property type="evidence" value="ECO:0007669"/>
    <property type="project" value="InterPro"/>
</dbReference>
<feature type="region of interest" description="Disordered" evidence="17">
    <location>
        <begin position="1340"/>
        <end position="1365"/>
    </location>
</feature>
<dbReference type="InterPro" id="IPR018253">
    <property type="entry name" value="DnaJ_domain_CS"/>
</dbReference>
<evidence type="ECO:0000256" key="8">
    <source>
        <dbReference type="ARBA" id="ARBA00022737"/>
    </source>
</evidence>
<dbReference type="PROSITE" id="PS51188">
    <property type="entry name" value="ZF_CR"/>
    <property type="match status" value="1"/>
</dbReference>
<evidence type="ECO:0000256" key="9">
    <source>
        <dbReference type="ARBA" id="ARBA00022771"/>
    </source>
</evidence>
<dbReference type="InterPro" id="IPR036410">
    <property type="entry name" value="HSP_DnaJ_Cys-rich_dom_sf"/>
</dbReference>
<dbReference type="GO" id="GO:0005524">
    <property type="term" value="F:ATP binding"/>
    <property type="evidence" value="ECO:0007669"/>
    <property type="project" value="InterPro"/>
</dbReference>
<evidence type="ECO:0000256" key="11">
    <source>
        <dbReference type="ARBA" id="ARBA00022833"/>
    </source>
</evidence>
<keyword evidence="7 16" id="KW-0479">Metal-binding</keyword>
<dbReference type="SUPFAM" id="SSF57938">
    <property type="entry name" value="DnaJ/Hsp40 cysteine-rich domain"/>
    <property type="match status" value="1"/>
</dbReference>
<dbReference type="SUPFAM" id="SSF100950">
    <property type="entry name" value="NagB/RpiA/CoA transferase-like"/>
    <property type="match status" value="2"/>
</dbReference>
<dbReference type="GO" id="GO:0008775">
    <property type="term" value="F:acetate CoA-transferase activity"/>
    <property type="evidence" value="ECO:0007669"/>
    <property type="project" value="InterPro"/>
</dbReference>
<dbReference type="InterPro" id="IPR002939">
    <property type="entry name" value="DnaJ_C"/>
</dbReference>
<evidence type="ECO:0000259" key="18">
    <source>
        <dbReference type="PROSITE" id="PS50076"/>
    </source>
</evidence>
<accession>A0A2P7YM25</accession>
<dbReference type="PROSITE" id="PS50076">
    <property type="entry name" value="DNAJ_2"/>
    <property type="match status" value="1"/>
</dbReference>
<dbReference type="Pfam" id="PF02550">
    <property type="entry name" value="AcetylCoA_hydro"/>
    <property type="match status" value="1"/>
</dbReference>
<comment type="similarity">
    <text evidence="3">Belongs to the acetyl-CoA hydrolase/transferase family.</text>
</comment>
<dbReference type="InterPro" id="IPR003702">
    <property type="entry name" value="ActCoA_hydro_N"/>
</dbReference>
<gene>
    <name evidence="20" type="ORF">C7M61_003456</name>
</gene>
<dbReference type="Gene3D" id="1.10.287.110">
    <property type="entry name" value="DnaJ domain"/>
    <property type="match status" value="1"/>
</dbReference>
<dbReference type="Gene3D" id="3.40.1080.20">
    <property type="entry name" value="Acetyl-CoA hydrolase/transferase C-terminal domain"/>
    <property type="match status" value="1"/>
</dbReference>
<feature type="domain" description="J" evidence="18">
    <location>
        <begin position="960"/>
        <end position="1024"/>
    </location>
</feature>
<dbReference type="FunFam" id="2.60.260.20:FF:000005">
    <property type="entry name" value="Chaperone protein dnaJ 1, mitochondrial"/>
    <property type="match status" value="1"/>
</dbReference>
<evidence type="ECO:0000313" key="21">
    <source>
        <dbReference type="Proteomes" id="UP000241107"/>
    </source>
</evidence>
<feature type="compositionally biased region" description="Basic and acidic residues" evidence="17">
    <location>
        <begin position="152"/>
        <end position="163"/>
    </location>
</feature>
<evidence type="ECO:0000256" key="17">
    <source>
        <dbReference type="SAM" id="MobiDB-lite"/>
    </source>
</evidence>
<dbReference type="GeneID" id="36566844"/>
<comment type="catalytic activity">
    <reaction evidence="1">
        <text>acetyl-CoA + H2O = acetate + CoA + H(+)</text>
        <dbReference type="Rhea" id="RHEA:20289"/>
        <dbReference type="ChEBI" id="CHEBI:15377"/>
        <dbReference type="ChEBI" id="CHEBI:15378"/>
        <dbReference type="ChEBI" id="CHEBI:30089"/>
        <dbReference type="ChEBI" id="CHEBI:57287"/>
        <dbReference type="ChEBI" id="CHEBI:57288"/>
        <dbReference type="EC" id="3.1.2.1"/>
    </reaction>
</comment>
<dbReference type="STRING" id="418784.A0A2P7YM25"/>
<feature type="domain" description="CR-type" evidence="19">
    <location>
        <begin position="1111"/>
        <end position="1191"/>
    </location>
</feature>
<dbReference type="SMART" id="SM00271">
    <property type="entry name" value="DnaJ"/>
    <property type="match status" value="1"/>
</dbReference>
<dbReference type="SUPFAM" id="SSF49493">
    <property type="entry name" value="HSP40/DnaJ peptide-binding domain"/>
    <property type="match status" value="2"/>
</dbReference>
<dbReference type="Gene3D" id="3.30.750.70">
    <property type="entry name" value="4-hydroxybutyrate coenzyme like domains"/>
    <property type="match status" value="1"/>
</dbReference>
<dbReference type="CDD" id="cd10719">
    <property type="entry name" value="DnaJ_zf"/>
    <property type="match status" value="1"/>
</dbReference>
<evidence type="ECO:0000256" key="16">
    <source>
        <dbReference type="PROSITE-ProRule" id="PRU00546"/>
    </source>
</evidence>
<evidence type="ECO:0000256" key="13">
    <source>
        <dbReference type="ARBA" id="ARBA00029672"/>
    </source>
</evidence>
<dbReference type="GO" id="GO:0005739">
    <property type="term" value="C:mitochondrion"/>
    <property type="evidence" value="ECO:0007669"/>
    <property type="project" value="TreeGrafter"/>
</dbReference>
<evidence type="ECO:0000256" key="7">
    <source>
        <dbReference type="ARBA" id="ARBA00022723"/>
    </source>
</evidence>
<dbReference type="Gene3D" id="2.10.230.10">
    <property type="entry name" value="Heat shock protein DnaJ, cysteine-rich domain"/>
    <property type="match status" value="1"/>
</dbReference>
<dbReference type="FunFam" id="2.10.230.10:FF:000001">
    <property type="entry name" value="DnaJ subfamily A member 2"/>
    <property type="match status" value="1"/>
</dbReference>
<evidence type="ECO:0000313" key="20">
    <source>
        <dbReference type="EMBL" id="PSK37031.1"/>
    </source>
</evidence>
<evidence type="ECO:0000256" key="1">
    <source>
        <dbReference type="ARBA" id="ARBA00001831"/>
    </source>
</evidence>
<keyword evidence="9 16" id="KW-0863">Zinc-finger</keyword>
<comment type="function">
    <text evidence="14">Presumably involved in regulating the intracellular acetyl-CoA pool for fatty acid and cholesterol synthesis and fatty acid oxidation.</text>
</comment>
<keyword evidence="21" id="KW-1185">Reference proteome</keyword>
<evidence type="ECO:0000256" key="5">
    <source>
        <dbReference type="ARBA" id="ARBA00017958"/>
    </source>
</evidence>
<protein>
    <recommendedName>
        <fullName evidence="5">Acetyl-CoA hydrolase</fullName>
        <ecNumber evidence="4">3.1.2.1</ecNumber>
    </recommendedName>
    <alternativeName>
        <fullName evidence="13">Acetyl-CoA deacylase</fullName>
    </alternativeName>
    <alternativeName>
        <fullName evidence="15">DnaJ homolog 1, mitochondrial</fullName>
    </alternativeName>
</protein>
<dbReference type="FunFam" id="3.30.750.70:FF:000002">
    <property type="entry name" value="Acetyl-CoA hydrolase Ach1"/>
    <property type="match status" value="1"/>
</dbReference>
<dbReference type="GO" id="GO:0031072">
    <property type="term" value="F:heat shock protein binding"/>
    <property type="evidence" value="ECO:0007669"/>
    <property type="project" value="InterPro"/>
</dbReference>
<organism evidence="20 21">
    <name type="scientific">Candidozyma pseudohaemuli</name>
    <dbReference type="NCBI Taxonomy" id="418784"/>
    <lineage>
        <taxon>Eukaryota</taxon>
        <taxon>Fungi</taxon>
        <taxon>Dikarya</taxon>
        <taxon>Ascomycota</taxon>
        <taxon>Saccharomycotina</taxon>
        <taxon>Pichiomycetes</taxon>
        <taxon>Metschnikowiaceae</taxon>
        <taxon>Candidozyma</taxon>
    </lineage>
</organism>
<proteinExistence type="inferred from homology"/>
<dbReference type="Pfam" id="PF01556">
    <property type="entry name" value="DnaJ_C"/>
    <property type="match status" value="1"/>
</dbReference>
<evidence type="ECO:0000256" key="14">
    <source>
        <dbReference type="ARBA" id="ARBA00053651"/>
    </source>
</evidence>
<dbReference type="PANTHER" id="PTHR43609:SF1">
    <property type="entry name" value="ACETYL-COA HYDROLASE"/>
    <property type="match status" value="1"/>
</dbReference>
<evidence type="ECO:0000259" key="19">
    <source>
        <dbReference type="PROSITE" id="PS51188"/>
    </source>
</evidence>
<dbReference type="InterPro" id="IPR001623">
    <property type="entry name" value="DnaJ_domain"/>
</dbReference>
<evidence type="ECO:0000256" key="2">
    <source>
        <dbReference type="ARBA" id="ARBA00004496"/>
    </source>
</evidence>
<dbReference type="PROSITE" id="PS00636">
    <property type="entry name" value="DNAJ_1"/>
    <property type="match status" value="1"/>
</dbReference>
<comment type="subcellular location">
    <subcellularLocation>
        <location evidence="2">Cytoplasm</location>
    </subcellularLocation>
</comment>
<dbReference type="InterPro" id="IPR036869">
    <property type="entry name" value="J_dom_sf"/>
</dbReference>
<evidence type="ECO:0000256" key="4">
    <source>
        <dbReference type="ARBA" id="ARBA00011920"/>
    </source>
</evidence>
<dbReference type="GO" id="GO:0051082">
    <property type="term" value="F:unfolded protein binding"/>
    <property type="evidence" value="ECO:0007669"/>
    <property type="project" value="InterPro"/>
</dbReference>
<feature type="region of interest" description="Disordered" evidence="17">
    <location>
        <begin position="130"/>
        <end position="171"/>
    </location>
</feature>
<dbReference type="PANTHER" id="PTHR43609">
    <property type="entry name" value="ACETYL-COA HYDROLASE"/>
    <property type="match status" value="1"/>
</dbReference>
<sequence length="1391" mass="153301">MLLTNETRNTYKLQIEANVIAERLRKIVESKLAIENSTNTHPDCLVPIGSSHFIKASKSDSLRMLENFQRRLVKKLAHHQHYAELKTSSDIPADAAHHDTEAHAVEILEELDDNGDIIRATLNGKSIEELHDSRPSSLNAHSLRDSQTSRQIKRERNGGKDSTHIPGQFDSSNSNIIEFEVLAQELSDNQANEGDADASDYDEYILNGPKDLEEESNVSDDNDSDDSYADNVLFGNGMSLIPAHGSIEKRLKEELRKLGLAKKTSSPKGEKTVRFDDTLHIKTIAEEVDENRGKILRFRRENSGRSSDDAHRFSNPDSVVKEEIVERPTERPFLKDQIEMYDSALTHENQSFLANNTENEMLKLVQGYYNALYNTEECPSGPIIDNVTDLCSLEGSELGDKMLDSNSETENVARKSDIAQGSTKVIEDKVIERLDTVLGDPESFFTSEIENDYMLLKKRMALKERSTDESELRKPEECIELFKHGQYLGWSGFTGVGAPKVIPAALVNHVEKNSLQGKLAFNLFVGASAGPEESRWADNSMILRRSPHQVGKPIAKAINEGRTKFFDKHLSMFPQDLTYGFYTKEKSNDLLDFTIIEATAIKEDGSIVPGPAVGASPEMLSVSDKIIIEVNTKTPSFEGIHDIDLPLNPPFRPPYPHVTADYRVGRTSIPVDPSRVVAIVESTTRDKVPPNTPSDASSQQIGAHLIEFFEHEVKMGRLPKNLLPLQSGIGNIANAVVEGLAESNFKNLSVWTEVLQDSFLDFFASGSLDFATATSIRLTEAGFERFDKHWDEFSKKLCLRSQVVSNSPEIIRRLGVIAMNTPVEVDMYAHANSTNVMGSRMLNGLGGSADFLRNAKLSIMHTPSARPSKTDSTGVSCIVPFATHVDQTEHDLDVIVTEQGLADLRGMCPRERAVEIIEKCSHPDYKDQLRDYFDRACFYAEKAKCLHEPHILQNAFKMHLNLQANGVEKSASSSDIKKAYYQLVKKYHPDVNKDKDSEKRFHKIQESYELLSNKEKRSQYDQFGAAGFDANGNANPFGGNPFASHSGNPFGGGQGNPFGGMGFDFEDLFKQAFTGSGNARGSGGQSPFVTRHVGDNIEVLKSISFRESIFGTKINLNYKAVDSCVSCSGSGLKTGKKKTTCTSCHGTGQTTHIIGGFHMASTCSKCAGSGVVINKADECSSCNGAGVKEVPKSKLVDLPCGIADGSRLRIPGGGDAPFASKDPYSQIVHGDLIVRVHVKRDPVFARENNDITITREIPMTTAALGGEIIVPTIDGQNVKLKVRSGVQSGRKLTVPQKGVPINRNMENRGDMVINLNVKTPVPTTPLQKALLEALADSFAEKTAESATPESSHDQPNFGALKESTDELAHTSKLESIKNILGKFFNFKDEKP</sequence>
<dbReference type="FunFam" id="3.40.1080.20:FF:000001">
    <property type="entry name" value="Acetyl-CoA hydrolase Ach1"/>
    <property type="match status" value="1"/>
</dbReference>
<dbReference type="Pfam" id="PF13336">
    <property type="entry name" value="AcetylCoA_hyd_C"/>
    <property type="match status" value="1"/>
</dbReference>
<dbReference type="CDD" id="cd10747">
    <property type="entry name" value="DnaJ_C"/>
    <property type="match status" value="1"/>
</dbReference>
<dbReference type="Pfam" id="PF00684">
    <property type="entry name" value="DnaJ_CXXCXGXG"/>
    <property type="match status" value="1"/>
</dbReference>
<feature type="compositionally biased region" description="Polar residues" evidence="17">
    <location>
        <begin position="135"/>
        <end position="150"/>
    </location>
</feature>
<dbReference type="CDD" id="cd06257">
    <property type="entry name" value="DnaJ"/>
    <property type="match status" value="1"/>
</dbReference>
<dbReference type="GO" id="GO:0006457">
    <property type="term" value="P:protein folding"/>
    <property type="evidence" value="ECO:0007669"/>
    <property type="project" value="InterPro"/>
</dbReference>
<dbReference type="HAMAP" id="MF_01152">
    <property type="entry name" value="DnaJ"/>
    <property type="match status" value="1"/>
</dbReference>
<evidence type="ECO:0000256" key="12">
    <source>
        <dbReference type="ARBA" id="ARBA00023186"/>
    </source>
</evidence>
<feature type="zinc finger region" description="CR-type" evidence="16">
    <location>
        <begin position="1111"/>
        <end position="1191"/>
    </location>
</feature>
<dbReference type="OrthoDB" id="10250396at2759"/>
<dbReference type="VEuPathDB" id="FungiDB:C7M61_003456"/>
<dbReference type="InterPro" id="IPR001305">
    <property type="entry name" value="HSP_DnaJ_Cys-rich_dom"/>
</dbReference>
<evidence type="ECO:0000256" key="15">
    <source>
        <dbReference type="ARBA" id="ARBA00072890"/>
    </source>
</evidence>
<reference evidence="20 21" key="1">
    <citation type="submission" date="2018-03" db="EMBL/GenBank/DDBJ databases">
        <title>Candida pseudohaemulonii genome assembly and annotation.</title>
        <authorList>
            <person name="Munoz J.F."/>
            <person name="Gade L.G."/>
            <person name="Chow N.A."/>
            <person name="Litvintseva A.P."/>
            <person name="Loparev V.N."/>
            <person name="Cuomo C.A."/>
        </authorList>
    </citation>
    <scope>NUCLEOTIDE SEQUENCE [LARGE SCALE GENOMIC DNA]</scope>
    <source>
        <strain evidence="20 21">B12108</strain>
    </source>
</reference>
<dbReference type="Gene3D" id="2.60.260.20">
    <property type="entry name" value="Urease metallochaperone UreE, N-terminal domain"/>
    <property type="match status" value="2"/>
</dbReference>
<dbReference type="GO" id="GO:0008270">
    <property type="term" value="F:zinc ion binding"/>
    <property type="evidence" value="ECO:0007669"/>
    <property type="project" value="UniProtKB-KW"/>
</dbReference>
<dbReference type="EC" id="3.1.2.1" evidence="4"/>
<dbReference type="InterPro" id="IPR012724">
    <property type="entry name" value="DnaJ"/>
</dbReference>
<keyword evidence="10 20" id="KW-0378">Hydrolase</keyword>
<dbReference type="GO" id="GO:0009408">
    <property type="term" value="P:response to heat"/>
    <property type="evidence" value="ECO:0007669"/>
    <property type="project" value="InterPro"/>
</dbReference>
<dbReference type="InterPro" id="IPR037171">
    <property type="entry name" value="NagB/RpiA_transferase-like"/>
</dbReference>
<keyword evidence="8" id="KW-0677">Repeat</keyword>
<keyword evidence="6" id="KW-0963">Cytoplasm</keyword>
<evidence type="ECO:0000256" key="3">
    <source>
        <dbReference type="ARBA" id="ARBA00009632"/>
    </source>
</evidence>
<name>A0A2P7YM25_9ASCO</name>
<dbReference type="InterPro" id="IPR026888">
    <property type="entry name" value="AcetylCoA_hyd_C"/>
</dbReference>
<dbReference type="Pfam" id="PF00226">
    <property type="entry name" value="DnaJ"/>
    <property type="match status" value="1"/>
</dbReference>
<dbReference type="InterPro" id="IPR038460">
    <property type="entry name" value="AcetylCoA_hyd_C_sf"/>
</dbReference>
<keyword evidence="11 16" id="KW-0862">Zinc</keyword>
<dbReference type="GO" id="GO:0003986">
    <property type="term" value="F:acetyl-CoA hydrolase activity"/>
    <property type="evidence" value="ECO:0007669"/>
    <property type="project" value="UniProtKB-EC"/>
</dbReference>
<dbReference type="SUPFAM" id="SSF46565">
    <property type="entry name" value="Chaperone J-domain"/>
    <property type="match status" value="1"/>
</dbReference>
<comment type="caution">
    <text evidence="20">The sequence shown here is derived from an EMBL/GenBank/DDBJ whole genome shotgun (WGS) entry which is preliminary data.</text>
</comment>
<dbReference type="InterPro" id="IPR008971">
    <property type="entry name" value="HSP40/DnaJ_pept-bd"/>
</dbReference>